<dbReference type="GO" id="GO:0008270">
    <property type="term" value="F:zinc ion binding"/>
    <property type="evidence" value="ECO:0007669"/>
    <property type="project" value="InterPro"/>
</dbReference>
<dbReference type="GO" id="GO:0005615">
    <property type="term" value="C:extracellular space"/>
    <property type="evidence" value="ECO:0007669"/>
    <property type="project" value="TreeGrafter"/>
</dbReference>
<dbReference type="GO" id="GO:0042277">
    <property type="term" value="F:peptide binding"/>
    <property type="evidence" value="ECO:0007669"/>
    <property type="project" value="TreeGrafter"/>
</dbReference>
<dbReference type="PANTHER" id="PTHR11533:SF174">
    <property type="entry name" value="PUROMYCIN-SENSITIVE AMINOPEPTIDASE-RELATED"/>
    <property type="match status" value="1"/>
</dbReference>
<evidence type="ECO:0000313" key="4">
    <source>
        <dbReference type="Proteomes" id="UP000051027"/>
    </source>
</evidence>
<dbReference type="PANTHER" id="PTHR11533">
    <property type="entry name" value="PROTEASE M1 ZINC METALLOPROTEASE"/>
    <property type="match status" value="1"/>
</dbReference>
<keyword evidence="3" id="KW-0378">Hydrolase</keyword>
<keyword evidence="1" id="KW-0732">Signal</keyword>
<dbReference type="Pfam" id="PF01433">
    <property type="entry name" value="Peptidase_M1"/>
    <property type="match status" value="1"/>
</dbReference>
<keyword evidence="3" id="KW-0645">Protease</keyword>
<dbReference type="GO" id="GO:0043171">
    <property type="term" value="P:peptide catabolic process"/>
    <property type="evidence" value="ECO:0007669"/>
    <property type="project" value="TreeGrafter"/>
</dbReference>
<dbReference type="STRING" id="1655612.ABS10_05320"/>
<dbReference type="GO" id="GO:0005737">
    <property type="term" value="C:cytoplasm"/>
    <property type="evidence" value="ECO:0007669"/>
    <property type="project" value="TreeGrafter"/>
</dbReference>
<dbReference type="CDD" id="cd09604">
    <property type="entry name" value="M1_APN_like"/>
    <property type="match status" value="1"/>
</dbReference>
<name>A0A0R2UF05_9GAMM</name>
<protein>
    <submittedName>
        <fullName evidence="3">Aminopeptidase</fullName>
    </submittedName>
</protein>
<reference evidence="3 4" key="1">
    <citation type="submission" date="2015-10" db="EMBL/GenBank/DDBJ databases">
        <title>Metagenome-Assembled Genomes uncover a global brackish microbiome.</title>
        <authorList>
            <person name="Hugerth L.W."/>
            <person name="Larsson J."/>
            <person name="Alneberg J."/>
            <person name="Lindh M.V."/>
            <person name="Legrand C."/>
            <person name="Pinhassi J."/>
            <person name="Andersson A.F."/>
        </authorList>
    </citation>
    <scope>NUCLEOTIDE SEQUENCE [LARGE SCALE GENOMIC DNA]</scope>
    <source>
        <strain evidence="3">BACL1 MAG-120820-bin45</strain>
    </source>
</reference>
<accession>A0A0R2UF05</accession>
<dbReference type="InterPro" id="IPR027268">
    <property type="entry name" value="Peptidase_M4/M1_CTD_sf"/>
</dbReference>
<evidence type="ECO:0000256" key="1">
    <source>
        <dbReference type="SAM" id="SignalP"/>
    </source>
</evidence>
<proteinExistence type="predicted"/>
<feature type="domain" description="Peptidase M1 membrane alanine aminopeptidase" evidence="2">
    <location>
        <begin position="362"/>
        <end position="570"/>
    </location>
</feature>
<dbReference type="GO" id="GO:0016020">
    <property type="term" value="C:membrane"/>
    <property type="evidence" value="ECO:0007669"/>
    <property type="project" value="TreeGrafter"/>
</dbReference>
<dbReference type="EMBL" id="LICS01000011">
    <property type="protein sequence ID" value="KRO95963.1"/>
    <property type="molecule type" value="Genomic_DNA"/>
</dbReference>
<gene>
    <name evidence="3" type="ORF">ABS10_05320</name>
</gene>
<dbReference type="Proteomes" id="UP000051027">
    <property type="component" value="Unassembled WGS sequence"/>
</dbReference>
<dbReference type="AlphaFoldDB" id="A0A0R2UF05"/>
<dbReference type="SUPFAM" id="SSF55486">
    <property type="entry name" value="Metalloproteases ('zincins'), catalytic domain"/>
    <property type="match status" value="1"/>
</dbReference>
<evidence type="ECO:0000313" key="3">
    <source>
        <dbReference type="EMBL" id="KRO95963.1"/>
    </source>
</evidence>
<organism evidence="3 4">
    <name type="scientific">SAR86 cluster bacterium BACL1 MAG-120820-bin45</name>
    <dbReference type="NCBI Taxonomy" id="1655612"/>
    <lineage>
        <taxon>Bacteria</taxon>
        <taxon>Pseudomonadati</taxon>
        <taxon>Pseudomonadota</taxon>
        <taxon>Gammaproteobacteria</taxon>
        <taxon>SAR86 cluster</taxon>
    </lineage>
</organism>
<feature type="chain" id="PRO_5006425333" evidence="1">
    <location>
        <begin position="21"/>
        <end position="794"/>
    </location>
</feature>
<keyword evidence="3" id="KW-0031">Aminopeptidase</keyword>
<dbReference type="Gene3D" id="1.10.390.10">
    <property type="entry name" value="Neutral Protease Domain 2"/>
    <property type="match status" value="1"/>
</dbReference>
<comment type="caution">
    <text evidence="3">The sequence shown here is derived from an EMBL/GenBank/DDBJ whole genome shotgun (WGS) entry which is preliminary data.</text>
</comment>
<dbReference type="InterPro" id="IPR050344">
    <property type="entry name" value="Peptidase_M1_aminopeptidases"/>
</dbReference>
<sequence length="794" mass="92392">MKNKFFLLFVLVGFVNIATSAIDQSKGSFEDKFRQLDETFPSPNLARPATGEPGPTYWQQRADYKIKVELDEEKRSVRGSETITYTNNSPLTLKYIWLQLDQNIFKKESINNLTRPWSGGESQVDFSTLRRQNFMDKFDGGFQELSIKIENKIARTNLVGTHVRINLEQALEPGESTKLNIDWAYALVEENAVRARNGYESFEDGNDIFLLAQWYPRVTVFSDYEGWHNKEFIGNGEFTLEFGDFEVEISVPSDHVVSATGVLLNADAVLSPTQKKRMKQARQSEKPIFIITPEEAHDNELEKSTDYKTWSFKAENVRDFAWASSRKFIWDAAGYKQASKENPLVMAMSFYPKEGEPLWSKYSTEAVMHTMKVYSKYSFNYPYPTAQSVNGPVGGMEYPMITFNGPRTELEDDGTRTYSRSEKEFLIGVVIHEVGHIYFPMIVNSDERQWTWMDEGLNTFLQYLAEQEWDINYRSDRGEPRWLTDFMSSSNQVPIMTNSESLLQFGNNAYAKPATALVVLRETILGRELFDQAFREYSTRWKFKRPTPYDFFRTMEESSGVDLDWFWRGWFYSTDHVDIALNNIHIASLDTLDPQVNLAKDRIDFKNEPLILHDERNEAAKIDTRVTLRPELLDIYDEYDEFTPSDREMKDSQEILDDLYDKNNSDPEWKKKALVEAIEKDEGYYIFEFSNKGGLVMPIPLELTYEDGTKELIRIPVEVWRKNSHHTKWLKRSKLKITQAIVDPYWEIGDTDIENNYYPTRLIPARLKPRASSSNPKNLMLDLLKRNQVITSHQ</sequence>
<dbReference type="GO" id="GO:0070006">
    <property type="term" value="F:metalloaminopeptidase activity"/>
    <property type="evidence" value="ECO:0007669"/>
    <property type="project" value="TreeGrafter"/>
</dbReference>
<evidence type="ECO:0000259" key="2">
    <source>
        <dbReference type="Pfam" id="PF01433"/>
    </source>
</evidence>
<feature type="signal peptide" evidence="1">
    <location>
        <begin position="1"/>
        <end position="20"/>
    </location>
</feature>
<dbReference type="InterPro" id="IPR014782">
    <property type="entry name" value="Peptidase_M1_dom"/>
</dbReference>